<dbReference type="PANTHER" id="PTHR21879">
    <property type="entry name" value="FI03362P-RELATED-RELATED"/>
    <property type="match status" value="1"/>
</dbReference>
<dbReference type="Pfam" id="PF07898">
    <property type="entry name" value="DUF1676"/>
    <property type="match status" value="2"/>
</dbReference>
<dbReference type="OrthoDB" id="8119930at2759"/>
<dbReference type="Proteomes" id="UP001153709">
    <property type="component" value="Chromosome 7"/>
</dbReference>
<accession>A0A9N9TBR1</accession>
<reference evidence="3" key="1">
    <citation type="submission" date="2022-01" db="EMBL/GenBank/DDBJ databases">
        <authorList>
            <person name="King R."/>
        </authorList>
    </citation>
    <scope>NUCLEOTIDE SEQUENCE</scope>
</reference>
<dbReference type="AlphaFoldDB" id="A0A9N9TBR1"/>
<feature type="transmembrane region" description="Helical" evidence="1">
    <location>
        <begin position="144"/>
        <end position="168"/>
    </location>
</feature>
<sequence length="459" mass="50762">MNNINYSIVLLSTLVIFARCDRSAVDVIQDIYSSCLKDFSVSCVEPKSLQWLDNVSGNSFIKITDDLAIQKKYDAETETTKGLQKDVLDKFEDFLQSHNIVARAPAILKPNGPLGQYIPRSFQPADLTVPLAATGRSSKLVKRIIFPFLLGLKFKTAVLVPFALALIALKTWKALTLGLLSLVLSGAIAIFSKLMGPKAEAYEVVHVPQHVDHHVGYHHVDVLPAPAVPVAQPVYLARISSALSSPVASATEEKTTDFEDDPIGYVEESIANFLENILGQDNLKVGDDVEIYQNGAEIDETEQRSLDYEDKIERYIKTHDASFKLPIIGTVKLNTKNLDNNEVSLNINYGETGVAEARKSKVKKILTPILTFFLLKAMTVVPLIIGVLLYKAWNSLQLSVISFVISSALAIFQLCRKIAENNAQAQLAAHGPWEEHAVKHARNFEENDAQDLAYAAYRK</sequence>
<feature type="transmembrane region" description="Helical" evidence="1">
    <location>
        <begin position="365"/>
        <end position="390"/>
    </location>
</feature>
<dbReference type="PANTHER" id="PTHR21879:SF13">
    <property type="entry name" value="OSIRIS 18"/>
    <property type="match status" value="1"/>
</dbReference>
<keyword evidence="1" id="KW-1133">Transmembrane helix</keyword>
<name>A0A9N9TBR1_DIABA</name>
<dbReference type="EMBL" id="OU898282">
    <property type="protein sequence ID" value="CAG9838285.1"/>
    <property type="molecule type" value="Genomic_DNA"/>
</dbReference>
<organism evidence="3 4">
    <name type="scientific">Diabrotica balteata</name>
    <name type="common">Banded cucumber beetle</name>
    <dbReference type="NCBI Taxonomy" id="107213"/>
    <lineage>
        <taxon>Eukaryota</taxon>
        <taxon>Metazoa</taxon>
        <taxon>Ecdysozoa</taxon>
        <taxon>Arthropoda</taxon>
        <taxon>Hexapoda</taxon>
        <taxon>Insecta</taxon>
        <taxon>Pterygota</taxon>
        <taxon>Neoptera</taxon>
        <taxon>Endopterygota</taxon>
        <taxon>Coleoptera</taxon>
        <taxon>Polyphaga</taxon>
        <taxon>Cucujiformia</taxon>
        <taxon>Chrysomeloidea</taxon>
        <taxon>Chrysomelidae</taxon>
        <taxon>Galerucinae</taxon>
        <taxon>Diabroticina</taxon>
        <taxon>Diabroticites</taxon>
        <taxon>Diabrotica</taxon>
    </lineage>
</organism>
<evidence type="ECO:0000313" key="3">
    <source>
        <dbReference type="EMBL" id="CAG9838285.1"/>
    </source>
</evidence>
<gene>
    <name evidence="3" type="ORF">DIABBA_LOCUS11194</name>
</gene>
<evidence type="ECO:0000256" key="2">
    <source>
        <dbReference type="SAM" id="SignalP"/>
    </source>
</evidence>
<feature type="chain" id="PRO_5040411719" description="Osiris 18" evidence="2">
    <location>
        <begin position="21"/>
        <end position="459"/>
    </location>
</feature>
<evidence type="ECO:0000313" key="4">
    <source>
        <dbReference type="Proteomes" id="UP001153709"/>
    </source>
</evidence>
<dbReference type="GO" id="GO:0016020">
    <property type="term" value="C:membrane"/>
    <property type="evidence" value="ECO:0007669"/>
    <property type="project" value="TreeGrafter"/>
</dbReference>
<dbReference type="InterPro" id="IPR012464">
    <property type="entry name" value="DUF1676"/>
</dbReference>
<keyword evidence="1" id="KW-0472">Membrane</keyword>
<protein>
    <recommendedName>
        <fullName evidence="5">Osiris 18</fullName>
    </recommendedName>
</protein>
<keyword evidence="1" id="KW-0812">Transmembrane</keyword>
<feature type="transmembrane region" description="Helical" evidence="1">
    <location>
        <begin position="396"/>
        <end position="415"/>
    </location>
</feature>
<keyword evidence="4" id="KW-1185">Reference proteome</keyword>
<evidence type="ECO:0008006" key="5">
    <source>
        <dbReference type="Google" id="ProtNLM"/>
    </source>
</evidence>
<feature type="transmembrane region" description="Helical" evidence="1">
    <location>
        <begin position="174"/>
        <end position="192"/>
    </location>
</feature>
<proteinExistence type="predicted"/>
<keyword evidence="2" id="KW-0732">Signal</keyword>
<feature type="signal peptide" evidence="2">
    <location>
        <begin position="1"/>
        <end position="20"/>
    </location>
</feature>
<evidence type="ECO:0000256" key="1">
    <source>
        <dbReference type="SAM" id="Phobius"/>
    </source>
</evidence>